<dbReference type="EC" id="3.4.11.4" evidence="4"/>
<evidence type="ECO:0000256" key="1">
    <source>
        <dbReference type="ARBA" id="ARBA00001947"/>
    </source>
</evidence>
<dbReference type="Pfam" id="PF07687">
    <property type="entry name" value="M20_dimer"/>
    <property type="match status" value="1"/>
</dbReference>
<gene>
    <name evidence="4" type="primary">pepT_11</name>
    <name evidence="4" type="ORF">SDC9_39475</name>
</gene>
<dbReference type="GO" id="GO:0045148">
    <property type="term" value="F:tripeptide aminopeptidase activity"/>
    <property type="evidence" value="ECO:0007669"/>
    <property type="project" value="UniProtKB-EC"/>
</dbReference>
<keyword evidence="4" id="KW-0645">Protease</keyword>
<sequence length="366" mass="39602">MVLDERLKQIFIELTSIDAVSGKEAPVAEYINKFIGNFGLKGFADGASDLSNGNSGNMIVEILGGGEHLLVAHMDTPRSTARLNHQFHQDRITSDGTTPLGVDDRGGLSSILFALERAVRDGNLKPCTLLFTVCEETTLAGSIYYKPAPAVKYGFVFDSYLSPGNFVSETCGAINFELVVRGVSAHAGISPEKGVNAIKIAAEAMAGFPFGRIDEVTTANIGIVKGGTGTNVVCDEVHMTGEIRTDFTHHGEEIMAKVISDFNKVCEKYGGKLESKHFWDFLPYSVKEDDKPYTHFSKIAKRLGLNPSPKKSMGGSDANSLNVKGIKTINLGVGAQNPHGNDEFILYKDLKMASEIAYQLLTTEIE</sequence>
<dbReference type="PANTHER" id="PTHR42994:SF2">
    <property type="entry name" value="PEPTIDASE"/>
    <property type="match status" value="1"/>
</dbReference>
<name>A0A644VPN1_9ZZZZ</name>
<feature type="domain" description="Peptidase M20 dimerisation" evidence="3">
    <location>
        <begin position="170"/>
        <end position="269"/>
    </location>
</feature>
<dbReference type="Gene3D" id="3.30.70.360">
    <property type="match status" value="1"/>
</dbReference>
<keyword evidence="4" id="KW-0378">Hydrolase</keyword>
<organism evidence="4">
    <name type="scientific">bioreactor metagenome</name>
    <dbReference type="NCBI Taxonomy" id="1076179"/>
    <lineage>
        <taxon>unclassified sequences</taxon>
        <taxon>metagenomes</taxon>
        <taxon>ecological metagenomes</taxon>
    </lineage>
</organism>
<reference evidence="4" key="1">
    <citation type="submission" date="2019-08" db="EMBL/GenBank/DDBJ databases">
        <authorList>
            <person name="Kucharzyk K."/>
            <person name="Murdoch R.W."/>
            <person name="Higgins S."/>
            <person name="Loffler F."/>
        </authorList>
    </citation>
    <scope>NUCLEOTIDE SEQUENCE</scope>
</reference>
<evidence type="ECO:0000256" key="2">
    <source>
        <dbReference type="ARBA" id="ARBA00022833"/>
    </source>
</evidence>
<keyword evidence="4" id="KW-0031">Aminopeptidase</keyword>
<evidence type="ECO:0000259" key="3">
    <source>
        <dbReference type="Pfam" id="PF07687"/>
    </source>
</evidence>
<dbReference type="SUPFAM" id="SSF55031">
    <property type="entry name" value="Bacterial exopeptidase dimerisation domain"/>
    <property type="match status" value="1"/>
</dbReference>
<dbReference type="SUPFAM" id="SSF53187">
    <property type="entry name" value="Zn-dependent exopeptidases"/>
    <property type="match status" value="1"/>
</dbReference>
<proteinExistence type="predicted"/>
<dbReference type="InterPro" id="IPR036264">
    <property type="entry name" value="Bact_exopeptidase_dim_dom"/>
</dbReference>
<dbReference type="EMBL" id="VSSQ01000389">
    <property type="protein sequence ID" value="MPL93349.1"/>
    <property type="molecule type" value="Genomic_DNA"/>
</dbReference>
<dbReference type="Gene3D" id="3.40.630.10">
    <property type="entry name" value="Zn peptidases"/>
    <property type="match status" value="1"/>
</dbReference>
<keyword evidence="2" id="KW-0862">Zinc</keyword>
<comment type="cofactor">
    <cofactor evidence="1">
        <name>Zn(2+)</name>
        <dbReference type="ChEBI" id="CHEBI:29105"/>
    </cofactor>
</comment>
<protein>
    <submittedName>
        <fullName evidence="4">Peptidase T</fullName>
        <ecNumber evidence="4">3.4.11.4</ecNumber>
    </submittedName>
</protein>
<comment type="caution">
    <text evidence="4">The sequence shown here is derived from an EMBL/GenBank/DDBJ whole genome shotgun (WGS) entry which is preliminary data.</text>
</comment>
<accession>A0A644VPN1</accession>
<dbReference type="Pfam" id="PF01546">
    <property type="entry name" value="Peptidase_M20"/>
    <property type="match status" value="1"/>
</dbReference>
<dbReference type="AlphaFoldDB" id="A0A644VPN1"/>
<dbReference type="PANTHER" id="PTHR42994">
    <property type="entry name" value="PEPTIDASE T"/>
    <property type="match status" value="1"/>
</dbReference>
<dbReference type="InterPro" id="IPR011650">
    <property type="entry name" value="Peptidase_M20_dimer"/>
</dbReference>
<evidence type="ECO:0000313" key="4">
    <source>
        <dbReference type="EMBL" id="MPL93349.1"/>
    </source>
</evidence>
<dbReference type="InterPro" id="IPR002933">
    <property type="entry name" value="Peptidase_M20"/>
</dbReference>